<evidence type="ECO:0000313" key="1">
    <source>
        <dbReference type="EMBL" id="KAH8689865.1"/>
    </source>
</evidence>
<dbReference type="Proteomes" id="UP001201262">
    <property type="component" value="Unassembled WGS sequence"/>
</dbReference>
<keyword evidence="2" id="KW-1185">Reference proteome</keyword>
<dbReference type="GeneID" id="70247689"/>
<organism evidence="1 2">
    <name type="scientific">Talaromyces proteolyticus</name>
    <dbReference type="NCBI Taxonomy" id="1131652"/>
    <lineage>
        <taxon>Eukaryota</taxon>
        <taxon>Fungi</taxon>
        <taxon>Dikarya</taxon>
        <taxon>Ascomycota</taxon>
        <taxon>Pezizomycotina</taxon>
        <taxon>Eurotiomycetes</taxon>
        <taxon>Eurotiomycetidae</taxon>
        <taxon>Eurotiales</taxon>
        <taxon>Trichocomaceae</taxon>
        <taxon>Talaromyces</taxon>
        <taxon>Talaromyces sect. Bacilispori</taxon>
    </lineage>
</organism>
<dbReference type="EMBL" id="JAJTJA010000014">
    <property type="protein sequence ID" value="KAH8689865.1"/>
    <property type="molecule type" value="Genomic_DNA"/>
</dbReference>
<proteinExistence type="predicted"/>
<dbReference type="AlphaFoldDB" id="A0AAD4KE90"/>
<accession>A0AAD4KE90</accession>
<sequence>MGTQLVQEFEHYADAKSSHRAVVNSPETFPPLYHDGRDRWNNTQPWFPLFLEWEAEYFHVPYDQWDMEDISTHAAKDKKFSYTVKQDDGPLWEKDNNDKRTVSGRILLLPQPVFSLHAQVERLFSTVPAEVLNPILDSDQRAQLLKDIQKLPFISAPLGGFTDHLVTVVDGSHVKPTVRYPGKLPEPLTEAASESHLVGLDIDALRKIGVENDLTPYGSLVRLGDLQHPAFKPVTHGQFRLIKLNIIDKFGQAVAAIDPTRRVEGPPPLYPHIGEYYRPQAYQNTKIPNVVIQPEEPEKCPFIQIPPNINQPARLHMNWVQLEEYNKTYEWRPITEWENPIWGWVVVNYVNYGVQFFLRDGTFYREVRVASPNNPNPGAVASDKWLPFQPPKEDPKRQLDQLIKKFTDDQNYLLGFMEMINTAVENARSVPGAYSQCVNSLIGRPLALVNAGFSLELAENARTNQSTVGNQQGMLPPISLLPDYRIPQYDFAIKLGDSVRPHDGLVGFFKAKDKPQPTDELDLTDVYTPFPNDTKQIHPIDSQGGGFLRLKPFWLNPGDYTDKSLGNPSETYNRDRNRHLTVCGLLVDPFTPVNAYSSILPVEPLALSPWTWESALLKMTAFFHFGPLVVEDDVPELNPKKVLTANYNLENDTVKEKIKLPALAAAEWSWLQPYINTETEVTEQDETEAEGKEVYMALSLGKIDPVPQFSPGPLTAVEGYLQMKRPITGPDSK</sequence>
<gene>
    <name evidence="1" type="ORF">BGW36DRAFT_389837</name>
</gene>
<protein>
    <submittedName>
        <fullName evidence="1">Uncharacterized protein</fullName>
    </submittedName>
</protein>
<dbReference type="RefSeq" id="XP_046066148.1">
    <property type="nucleotide sequence ID" value="XM_046217402.1"/>
</dbReference>
<reference evidence="1" key="1">
    <citation type="submission" date="2021-12" db="EMBL/GenBank/DDBJ databases">
        <title>Convergent genome expansion in fungi linked to evolution of root-endophyte symbiosis.</title>
        <authorList>
            <consortium name="DOE Joint Genome Institute"/>
            <person name="Ke Y.-H."/>
            <person name="Bonito G."/>
            <person name="Liao H.-L."/>
            <person name="Looney B."/>
            <person name="Rojas-Flechas A."/>
            <person name="Nash J."/>
            <person name="Hameed K."/>
            <person name="Schadt C."/>
            <person name="Martin F."/>
            <person name="Crous P.W."/>
            <person name="Miettinen O."/>
            <person name="Magnuson J.K."/>
            <person name="Labbe J."/>
            <person name="Jacobson D."/>
            <person name="Doktycz M.J."/>
            <person name="Veneault-Fourrey C."/>
            <person name="Kuo A."/>
            <person name="Mondo S."/>
            <person name="Calhoun S."/>
            <person name="Riley R."/>
            <person name="Ohm R."/>
            <person name="LaButti K."/>
            <person name="Andreopoulos B."/>
            <person name="Pangilinan J."/>
            <person name="Nolan M."/>
            <person name="Tritt A."/>
            <person name="Clum A."/>
            <person name="Lipzen A."/>
            <person name="Daum C."/>
            <person name="Barry K."/>
            <person name="Grigoriev I.V."/>
            <person name="Vilgalys R."/>
        </authorList>
    </citation>
    <scope>NUCLEOTIDE SEQUENCE</scope>
    <source>
        <strain evidence="1">PMI_201</strain>
    </source>
</reference>
<comment type="caution">
    <text evidence="1">The sequence shown here is derived from an EMBL/GenBank/DDBJ whole genome shotgun (WGS) entry which is preliminary data.</text>
</comment>
<evidence type="ECO:0000313" key="2">
    <source>
        <dbReference type="Proteomes" id="UP001201262"/>
    </source>
</evidence>
<name>A0AAD4KE90_9EURO</name>